<dbReference type="RefSeq" id="WP_255159935.1">
    <property type="nucleotide sequence ID" value="NZ_CP101497.1"/>
</dbReference>
<dbReference type="InterPro" id="IPR036622">
    <property type="entry name" value="LigA_sf"/>
</dbReference>
<dbReference type="EMBL" id="CP101497">
    <property type="protein sequence ID" value="UTT62803.1"/>
    <property type="molecule type" value="Genomic_DNA"/>
</dbReference>
<dbReference type="SUPFAM" id="SSF48076">
    <property type="entry name" value="LigA subunit of an aromatic-ring-opening dioxygenase LigAB"/>
    <property type="match status" value="1"/>
</dbReference>
<proteinExistence type="predicted"/>
<reference evidence="1" key="1">
    <citation type="submission" date="2022-07" db="EMBL/GenBank/DDBJ databases">
        <title>Taxonomic analysis of Microcella humidisoli nov. sp., isolated from riverside soil.</title>
        <authorList>
            <person name="Molina K.M."/>
            <person name="Kim S.B."/>
        </authorList>
    </citation>
    <scope>NUCLEOTIDE SEQUENCE</scope>
    <source>
        <strain evidence="1">MMS21-STM10</strain>
    </source>
</reference>
<gene>
    <name evidence="1" type="ORF">NNL39_01415</name>
</gene>
<keyword evidence="2" id="KW-1185">Reference proteome</keyword>
<name>A0ABY5FX10_9MICO</name>
<evidence type="ECO:0000313" key="2">
    <source>
        <dbReference type="Proteomes" id="UP001060039"/>
    </source>
</evidence>
<dbReference type="Gene3D" id="1.10.700.10">
    <property type="entry name" value="Dioxygenase LigAB, LigA subunit"/>
    <property type="match status" value="1"/>
</dbReference>
<accession>A0ABY5FX10</accession>
<protein>
    <submittedName>
        <fullName evidence="1">Uncharacterized protein</fullName>
    </submittedName>
</protein>
<dbReference type="Proteomes" id="UP001060039">
    <property type="component" value="Chromosome"/>
</dbReference>
<organism evidence="1 2">
    <name type="scientific">Microcella humidisoli</name>
    <dbReference type="NCBI Taxonomy" id="2963406"/>
    <lineage>
        <taxon>Bacteria</taxon>
        <taxon>Bacillati</taxon>
        <taxon>Actinomycetota</taxon>
        <taxon>Actinomycetes</taxon>
        <taxon>Micrococcales</taxon>
        <taxon>Microbacteriaceae</taxon>
        <taxon>Microcella</taxon>
    </lineage>
</organism>
<sequence>MSKYMINKLMRAIEMSDSAVVAYVGDTEAFVDAWLAGGAGPDSVTDDRALTPEERAAFIARDEAELYRLGAHPYLLWHFIEAVWVHEVPWPDLNERYREAVRPHGYPDYVC</sequence>
<evidence type="ECO:0000313" key="1">
    <source>
        <dbReference type="EMBL" id="UTT62803.1"/>
    </source>
</evidence>